<dbReference type="EMBL" id="CP121472">
    <property type="protein sequence ID" value="WPL18516.1"/>
    <property type="molecule type" value="Genomic_DNA"/>
</dbReference>
<protein>
    <recommendedName>
        <fullName evidence="4">CcmD family protein</fullName>
    </recommendedName>
</protein>
<feature type="transmembrane region" description="Helical" evidence="1">
    <location>
        <begin position="6"/>
        <end position="24"/>
    </location>
</feature>
<evidence type="ECO:0000313" key="3">
    <source>
        <dbReference type="Proteomes" id="UP001432180"/>
    </source>
</evidence>
<evidence type="ECO:0000256" key="1">
    <source>
        <dbReference type="SAM" id="Phobius"/>
    </source>
</evidence>
<name>A0ABZ0SBW6_9GAMM</name>
<gene>
    <name evidence="2" type="ORF">Thiowin_03589</name>
</gene>
<evidence type="ECO:0008006" key="4">
    <source>
        <dbReference type="Google" id="ProtNLM"/>
    </source>
</evidence>
<keyword evidence="1" id="KW-0812">Transmembrane</keyword>
<reference evidence="2 3" key="1">
    <citation type="journal article" date="2023" name="Microorganisms">
        <title>Thiorhodovibrio frisius and Trv. litoralis spp. nov., Two Novel Members from a Clade of Fastidious Purple Sulfur Bacteria That Exhibit Unique Red-Shifted Light-Harvesting Capabilities.</title>
        <authorList>
            <person name="Methner A."/>
            <person name="Kuzyk S.B."/>
            <person name="Petersen J."/>
            <person name="Bauer S."/>
            <person name="Brinkmann H."/>
            <person name="Sichau K."/>
            <person name="Wanner G."/>
            <person name="Wolf J."/>
            <person name="Neumann-Schaal M."/>
            <person name="Henke P."/>
            <person name="Tank M."/>
            <person name="Sproer C."/>
            <person name="Bunk B."/>
            <person name="Overmann J."/>
        </authorList>
    </citation>
    <scope>NUCLEOTIDE SEQUENCE [LARGE SCALE GENOMIC DNA]</scope>
    <source>
        <strain evidence="2 3">DSM 6702</strain>
    </source>
</reference>
<accession>A0ABZ0SBW6</accession>
<organism evidence="2 3">
    <name type="scientific">Thiorhodovibrio winogradskyi</name>
    <dbReference type="NCBI Taxonomy" id="77007"/>
    <lineage>
        <taxon>Bacteria</taxon>
        <taxon>Pseudomonadati</taxon>
        <taxon>Pseudomonadota</taxon>
        <taxon>Gammaproteobacteria</taxon>
        <taxon>Chromatiales</taxon>
        <taxon>Chromatiaceae</taxon>
        <taxon>Thiorhodovibrio</taxon>
    </lineage>
</organism>
<proteinExistence type="predicted"/>
<sequence length="49" mass="5917">MQLHSYAQLEMIGFFVFVIWLFYYQITSSRKNARQAEEEEHQARTSESD</sequence>
<evidence type="ECO:0000313" key="2">
    <source>
        <dbReference type="EMBL" id="WPL18516.1"/>
    </source>
</evidence>
<keyword evidence="1" id="KW-0472">Membrane</keyword>
<keyword evidence="1" id="KW-1133">Transmembrane helix</keyword>
<dbReference type="RefSeq" id="WP_328984274.1">
    <property type="nucleotide sequence ID" value="NZ_CP121472.1"/>
</dbReference>
<dbReference type="Proteomes" id="UP001432180">
    <property type="component" value="Chromosome"/>
</dbReference>
<keyword evidence="3" id="KW-1185">Reference proteome</keyword>